<gene>
    <name evidence="14" type="ORF">H1R20_g10025</name>
</gene>
<dbReference type="PRINTS" id="PR00463">
    <property type="entry name" value="EP450I"/>
</dbReference>
<dbReference type="PANTHER" id="PTHR24305">
    <property type="entry name" value="CYTOCHROME P450"/>
    <property type="match status" value="1"/>
</dbReference>
<dbReference type="InterPro" id="IPR050121">
    <property type="entry name" value="Cytochrome_P450_monoxygenase"/>
</dbReference>
<keyword evidence="12" id="KW-0472">Membrane</keyword>
<evidence type="ECO:0000256" key="13">
    <source>
        <dbReference type="PIRSR" id="PIRSR602401-1"/>
    </source>
</evidence>
<dbReference type="GO" id="GO:0016020">
    <property type="term" value="C:membrane"/>
    <property type="evidence" value="ECO:0007669"/>
    <property type="project" value="UniProtKB-SubCell"/>
</dbReference>
<evidence type="ECO:0000256" key="10">
    <source>
        <dbReference type="ARBA" id="ARBA00023004"/>
    </source>
</evidence>
<keyword evidence="9" id="KW-0560">Oxidoreductase</keyword>
<evidence type="ECO:0000256" key="3">
    <source>
        <dbReference type="ARBA" id="ARBA00004721"/>
    </source>
</evidence>
<organism evidence="14 15">
    <name type="scientific">Candolleomyces eurysporus</name>
    <dbReference type="NCBI Taxonomy" id="2828524"/>
    <lineage>
        <taxon>Eukaryota</taxon>
        <taxon>Fungi</taxon>
        <taxon>Dikarya</taxon>
        <taxon>Basidiomycota</taxon>
        <taxon>Agaricomycotina</taxon>
        <taxon>Agaricomycetes</taxon>
        <taxon>Agaricomycetidae</taxon>
        <taxon>Agaricales</taxon>
        <taxon>Agaricineae</taxon>
        <taxon>Psathyrellaceae</taxon>
        <taxon>Candolleomyces</taxon>
    </lineage>
</organism>
<dbReference type="InterPro" id="IPR036396">
    <property type="entry name" value="Cyt_P450_sf"/>
</dbReference>
<comment type="cofactor">
    <cofactor evidence="1 13">
        <name>heme</name>
        <dbReference type="ChEBI" id="CHEBI:30413"/>
    </cofactor>
</comment>
<evidence type="ECO:0000256" key="6">
    <source>
        <dbReference type="ARBA" id="ARBA00022692"/>
    </source>
</evidence>
<evidence type="ECO:0000256" key="5">
    <source>
        <dbReference type="ARBA" id="ARBA00022617"/>
    </source>
</evidence>
<comment type="similarity">
    <text evidence="4">Belongs to the cytochrome P450 family.</text>
</comment>
<dbReference type="GO" id="GO:0004497">
    <property type="term" value="F:monooxygenase activity"/>
    <property type="evidence" value="ECO:0007669"/>
    <property type="project" value="UniProtKB-KW"/>
</dbReference>
<keyword evidence="7 13" id="KW-0479">Metal-binding</keyword>
<evidence type="ECO:0000256" key="11">
    <source>
        <dbReference type="ARBA" id="ARBA00023033"/>
    </source>
</evidence>
<keyword evidence="5 13" id="KW-0349">Heme</keyword>
<dbReference type="GO" id="GO:0016705">
    <property type="term" value="F:oxidoreductase activity, acting on paired donors, with incorporation or reduction of molecular oxygen"/>
    <property type="evidence" value="ECO:0007669"/>
    <property type="project" value="InterPro"/>
</dbReference>
<evidence type="ECO:0000256" key="7">
    <source>
        <dbReference type="ARBA" id="ARBA00022723"/>
    </source>
</evidence>
<reference evidence="14" key="1">
    <citation type="submission" date="2022-06" db="EMBL/GenBank/DDBJ databases">
        <title>Genome Sequence of Candolleomyces eurysporus.</title>
        <authorList>
            <person name="Buettner E."/>
        </authorList>
    </citation>
    <scope>NUCLEOTIDE SEQUENCE</scope>
    <source>
        <strain evidence="14">VTCC 930004</strain>
    </source>
</reference>
<keyword evidence="10 13" id="KW-0408">Iron</keyword>
<evidence type="ECO:0000313" key="14">
    <source>
        <dbReference type="EMBL" id="KAJ2927086.1"/>
    </source>
</evidence>
<feature type="binding site" description="axial binding residue" evidence="13">
    <location>
        <position position="490"/>
    </location>
    <ligand>
        <name>heme</name>
        <dbReference type="ChEBI" id="CHEBI:30413"/>
    </ligand>
    <ligandPart>
        <name>Fe</name>
        <dbReference type="ChEBI" id="CHEBI:18248"/>
    </ligandPart>
</feature>
<dbReference type="PANTHER" id="PTHR24305:SF166">
    <property type="entry name" value="CYTOCHROME P450 12A4, MITOCHONDRIAL-RELATED"/>
    <property type="match status" value="1"/>
</dbReference>
<dbReference type="EMBL" id="JANBPK010001038">
    <property type="protein sequence ID" value="KAJ2927086.1"/>
    <property type="molecule type" value="Genomic_DNA"/>
</dbReference>
<evidence type="ECO:0000256" key="9">
    <source>
        <dbReference type="ARBA" id="ARBA00023002"/>
    </source>
</evidence>
<dbReference type="GO" id="GO:0020037">
    <property type="term" value="F:heme binding"/>
    <property type="evidence" value="ECO:0007669"/>
    <property type="project" value="InterPro"/>
</dbReference>
<dbReference type="OrthoDB" id="1470350at2759"/>
<comment type="pathway">
    <text evidence="3">Secondary metabolite biosynthesis; terpenoid biosynthesis.</text>
</comment>
<dbReference type="PRINTS" id="PR00385">
    <property type="entry name" value="P450"/>
</dbReference>
<name>A0A9W8J132_9AGAR</name>
<proteinExistence type="inferred from homology"/>
<keyword evidence="6" id="KW-0812">Transmembrane</keyword>
<protein>
    <recommendedName>
        <fullName evidence="16">Cytochrome P450</fullName>
    </recommendedName>
</protein>
<accession>A0A9W8J132</accession>
<feature type="non-terminal residue" evidence="14">
    <location>
        <position position="1"/>
    </location>
</feature>
<dbReference type="CDD" id="cd11069">
    <property type="entry name" value="CYP_FUM15-like"/>
    <property type="match status" value="1"/>
</dbReference>
<evidence type="ECO:0000256" key="2">
    <source>
        <dbReference type="ARBA" id="ARBA00004370"/>
    </source>
</evidence>
<dbReference type="Gene3D" id="1.10.630.10">
    <property type="entry name" value="Cytochrome P450"/>
    <property type="match status" value="1"/>
</dbReference>
<keyword evidence="15" id="KW-1185">Reference proteome</keyword>
<keyword evidence="8" id="KW-1133">Transmembrane helix</keyword>
<dbReference type="AlphaFoldDB" id="A0A9W8J132"/>
<keyword evidence="11" id="KW-0503">Monooxygenase</keyword>
<dbReference type="Pfam" id="PF00067">
    <property type="entry name" value="p450"/>
    <property type="match status" value="1"/>
</dbReference>
<dbReference type="Proteomes" id="UP001140091">
    <property type="component" value="Unassembled WGS sequence"/>
</dbReference>
<evidence type="ECO:0000256" key="8">
    <source>
        <dbReference type="ARBA" id="ARBA00022989"/>
    </source>
</evidence>
<evidence type="ECO:0000256" key="12">
    <source>
        <dbReference type="ARBA" id="ARBA00023136"/>
    </source>
</evidence>
<comment type="subcellular location">
    <subcellularLocation>
        <location evidence="2">Membrane</location>
    </subcellularLocation>
</comment>
<evidence type="ECO:0008006" key="16">
    <source>
        <dbReference type="Google" id="ProtNLM"/>
    </source>
</evidence>
<sequence length="554" mass="61889">MNVAVAVQLIASLAATLGAYGLYKALKFVYINRTSPLRHLPGPPNKGFIWGNLKEIMDSENSELHEKWIEEYGRTISYRGLFGMNRLYTTDLKAINHVLMNSYIYQKPGPARYQLGQILGEGVLVVEGDAHKKQRRVMNPAFGAAQIRELTDIFVEKSIELRNAWESEVRKQGEDSEPPTVDVLSWLSRMTLDVIGLAGFNYKFNALSEGKEKNELNKAFSKIFETNASVSIIPLLRGFFPALRWLPADRDAETKQARRTMDRIGRELLDNSKAALRKSGLKVDKESLKSKDLLTLLLRANMATDIPEHQRMSEDDVLAQVPTFLAAGHETTSTSTTWALFAIAKAPEVQAKLRDELLTVSSDNVSMDELNALPYLDAVVRETLRIHAPVPSTLRVAVEDDVLPLTTPVTDRNGKVYESIPIRKGQTLFIPVIPINRDKKIWGEDGHEFNANSVLAALSPERWLSAPEAASSIPGVWGNMLTFLGGPRACIGYRFSLVEMKALLFTLVRAFEFELGVPAEDIGKKSSVVQRPFLRSNPEAGNQMPLKIKLYQRA</sequence>
<dbReference type="GO" id="GO:0005506">
    <property type="term" value="F:iron ion binding"/>
    <property type="evidence" value="ECO:0007669"/>
    <property type="project" value="InterPro"/>
</dbReference>
<evidence type="ECO:0000256" key="4">
    <source>
        <dbReference type="ARBA" id="ARBA00010617"/>
    </source>
</evidence>
<evidence type="ECO:0000256" key="1">
    <source>
        <dbReference type="ARBA" id="ARBA00001971"/>
    </source>
</evidence>
<dbReference type="InterPro" id="IPR002401">
    <property type="entry name" value="Cyt_P450_E_grp-I"/>
</dbReference>
<dbReference type="SUPFAM" id="SSF48264">
    <property type="entry name" value="Cytochrome P450"/>
    <property type="match status" value="1"/>
</dbReference>
<evidence type="ECO:0000313" key="15">
    <source>
        <dbReference type="Proteomes" id="UP001140091"/>
    </source>
</evidence>
<dbReference type="InterPro" id="IPR001128">
    <property type="entry name" value="Cyt_P450"/>
</dbReference>
<comment type="caution">
    <text evidence="14">The sequence shown here is derived from an EMBL/GenBank/DDBJ whole genome shotgun (WGS) entry which is preliminary data.</text>
</comment>